<sequence length="379" mass="41625">MDFVSPTFAPRLIDSTLRDGEQAPGVAFSRAEKLKVARLLDAVGVDEIEAGTPAMGEDEVETIRAIVRTKPTCRISVWSRALRQDIEMAARTGAEGIHMAFPLSDIQLKVIGKDWVWICDALPALVEYAHRYFSYVSVGAQDASRTDRARLFSYFELIQSAGVKRVRIADTVGLFTPLSLYSLIRDIKTAFPLLEVDFHGHNDLGMAAANAITAWQAGAENLSVTVNGLGERAGNSPLEEVMTTLSAVFGQTKFHPEKLTALCRFVAECSGRPIPAGKAIIGDMVFAHESGIHAQGTLHDVQAFQPFDGKLVGRESAHNVFGKHSGKTAVLHFFSQRNLSLDNADLERVVNKIHQLSIRLKRNLSVSEMLSVYHEIHCD</sequence>
<keyword evidence="2 3" id="KW-0808">Transferase</keyword>
<dbReference type="PANTHER" id="PTHR42880">
    <property type="entry name" value="HOMOCITRATE SYNTHASE"/>
    <property type="match status" value="1"/>
</dbReference>
<dbReference type="Proteomes" id="UP000076586">
    <property type="component" value="Unassembled WGS sequence"/>
</dbReference>
<dbReference type="RefSeq" id="WP_068702836.1">
    <property type="nucleotide sequence ID" value="NZ_BDCR01000002.1"/>
</dbReference>
<dbReference type="OrthoDB" id="9804858at2"/>
<dbReference type="InterPro" id="IPR013785">
    <property type="entry name" value="Aldolase_TIM"/>
</dbReference>
<evidence type="ECO:0000313" key="5">
    <source>
        <dbReference type="EMBL" id="GAT62476.1"/>
    </source>
</evidence>
<comment type="similarity">
    <text evidence="1 3">Belongs to the alpha-IPM synthase/homocitrate synthase family.</text>
</comment>
<dbReference type="PROSITE" id="PS50991">
    <property type="entry name" value="PYR_CT"/>
    <property type="match status" value="1"/>
</dbReference>
<dbReference type="EMBL" id="BDCR01000002">
    <property type="protein sequence ID" value="GAT62476.1"/>
    <property type="molecule type" value="Genomic_DNA"/>
</dbReference>
<dbReference type="STRING" id="681398.PJIAN_235"/>
<dbReference type="PROSITE" id="PS00815">
    <property type="entry name" value="AIPM_HOMOCIT_SYNTH_1"/>
    <property type="match status" value="1"/>
</dbReference>
<gene>
    <name evidence="5" type="ORF">PJIAN_235</name>
</gene>
<dbReference type="Pfam" id="PF22617">
    <property type="entry name" value="HCS_D2"/>
    <property type="match status" value="1"/>
</dbReference>
<reference evidence="6" key="2">
    <citation type="journal article" date="2017" name="Genome Announc.">
        <title>Draft genome sequence of Paludibacter jiangxiensis NM7(T), a propionate-producing fermentative bacterium.</title>
        <authorList>
            <person name="Qiu Y.-L."/>
            <person name="Tourlousse D.M."/>
            <person name="Matsuura N."/>
            <person name="Ohashi A."/>
            <person name="Sekiguchi Y."/>
        </authorList>
    </citation>
    <scope>NUCLEOTIDE SEQUENCE [LARGE SCALE GENOMIC DNA]</scope>
    <source>
        <strain evidence="6">NM7</strain>
    </source>
</reference>
<dbReference type="PANTHER" id="PTHR42880:SF1">
    <property type="entry name" value="ISOPROPYLMALATE_HOMOCITRATE_CITRAMALATE SYNTHASE FAMILY PROTEIN"/>
    <property type="match status" value="1"/>
</dbReference>
<dbReference type="Gene3D" id="3.20.20.70">
    <property type="entry name" value="Aldolase class I"/>
    <property type="match status" value="1"/>
</dbReference>
<dbReference type="GO" id="GO:0019752">
    <property type="term" value="P:carboxylic acid metabolic process"/>
    <property type="evidence" value="ECO:0007669"/>
    <property type="project" value="InterPro"/>
</dbReference>
<reference evidence="6" key="1">
    <citation type="submission" date="2016-04" db="EMBL/GenBank/DDBJ databases">
        <title>Draft genome sequence of Paludibacter jiangxiensis strain NM7.</title>
        <authorList>
            <person name="Qiu Y."/>
            <person name="Matsuura N."/>
            <person name="Ohashi A."/>
            <person name="Tourlousse M.D."/>
            <person name="Sekiguchi Y."/>
        </authorList>
    </citation>
    <scope>NUCLEOTIDE SEQUENCE [LARGE SCALE GENOMIC DNA]</scope>
    <source>
        <strain evidence="6">NM7</strain>
    </source>
</reference>
<protein>
    <submittedName>
        <fullName evidence="5">Homocitrate synthase NifV</fullName>
    </submittedName>
</protein>
<accession>A0A161LIY4</accession>
<organism evidence="5 6">
    <name type="scientific">Paludibacter jiangxiensis</name>
    <dbReference type="NCBI Taxonomy" id="681398"/>
    <lineage>
        <taxon>Bacteria</taxon>
        <taxon>Pseudomonadati</taxon>
        <taxon>Bacteroidota</taxon>
        <taxon>Bacteroidia</taxon>
        <taxon>Bacteroidales</taxon>
        <taxon>Paludibacteraceae</taxon>
        <taxon>Paludibacter</taxon>
    </lineage>
</organism>
<dbReference type="SUPFAM" id="SSF51569">
    <property type="entry name" value="Aldolase"/>
    <property type="match status" value="1"/>
</dbReference>
<proteinExistence type="inferred from homology"/>
<dbReference type="InterPro" id="IPR002034">
    <property type="entry name" value="AIPM/Hcit_synth_CS"/>
</dbReference>
<dbReference type="Gene3D" id="1.10.238.260">
    <property type="match status" value="1"/>
</dbReference>
<dbReference type="AlphaFoldDB" id="A0A161LIY4"/>
<evidence type="ECO:0000313" key="6">
    <source>
        <dbReference type="Proteomes" id="UP000076586"/>
    </source>
</evidence>
<evidence type="ECO:0000259" key="4">
    <source>
        <dbReference type="PROSITE" id="PS50991"/>
    </source>
</evidence>
<dbReference type="InterPro" id="IPR054691">
    <property type="entry name" value="LeuA/HCS_post-cat"/>
</dbReference>
<dbReference type="InterPro" id="IPR000891">
    <property type="entry name" value="PYR_CT"/>
</dbReference>
<dbReference type="Pfam" id="PF00682">
    <property type="entry name" value="HMGL-like"/>
    <property type="match status" value="1"/>
</dbReference>
<evidence type="ECO:0000256" key="3">
    <source>
        <dbReference type="RuleBase" id="RU003523"/>
    </source>
</evidence>
<evidence type="ECO:0000256" key="2">
    <source>
        <dbReference type="ARBA" id="ARBA00022679"/>
    </source>
</evidence>
<dbReference type="CDD" id="cd07939">
    <property type="entry name" value="DRE_TIM_NifV"/>
    <property type="match status" value="1"/>
</dbReference>
<keyword evidence="6" id="KW-1185">Reference proteome</keyword>
<feature type="domain" description="Pyruvate carboxyltransferase" evidence="4">
    <location>
        <begin position="10"/>
        <end position="260"/>
    </location>
</feature>
<evidence type="ECO:0000256" key="1">
    <source>
        <dbReference type="ARBA" id="ARBA00006154"/>
    </source>
</evidence>
<comment type="caution">
    <text evidence="5">The sequence shown here is derived from an EMBL/GenBank/DDBJ whole genome shotgun (WGS) entry which is preliminary data.</text>
</comment>
<dbReference type="GO" id="GO:0046912">
    <property type="term" value="F:acyltransferase activity, acyl groups converted into alkyl on transfer"/>
    <property type="evidence" value="ECO:0007669"/>
    <property type="project" value="InterPro"/>
</dbReference>
<dbReference type="PROSITE" id="PS00816">
    <property type="entry name" value="AIPM_HOMOCIT_SYNTH_2"/>
    <property type="match status" value="1"/>
</dbReference>
<dbReference type="InterPro" id="IPR013477">
    <property type="entry name" value="NifV/FrbC"/>
</dbReference>
<name>A0A161LIY4_9BACT</name>